<proteinExistence type="predicted"/>
<accession>A0A951QDZ3</accession>
<dbReference type="Proteomes" id="UP000757435">
    <property type="component" value="Unassembled WGS sequence"/>
</dbReference>
<keyword evidence="2" id="KW-0547">Nucleotide-binding</keyword>
<dbReference type="GO" id="GO:0005524">
    <property type="term" value="F:ATP binding"/>
    <property type="evidence" value="ECO:0007669"/>
    <property type="project" value="UniProtKB-KW"/>
</dbReference>
<sequence length="441" mass="49577">MSYNPFDKAVGEPLQPEDLQTLITRQVAEGYYVEYKGEMPNSTKIGRSLASLANTYGGWYIVGIKTDEHNVAAVVSGFDPASCHDPISVVRDLVKHHIDPVPVFFPQVITLDTGNLVLVVHIPDKQETPFITRDGRLYRRTHDSSDPIPESSRYAVDQLVERGKEVSKQFARFSKDDRTFSNAEEDGWLKIYISPYPLGLTDHPDVRSKSVIEGLLKASEKAIQIPLFSNPEATTISGNIAFNAAHPTPSSVVLRLTNIQNEAFHSLTMELDSLGRAKIFIPLSQIELQDFSKIRSPIVRQQILDRLEIKGGRHHTSLKFFNVGTIWLTIAFLANYYLEWLGETTSLTDFQVALELNGVWRHVPFYDFDSWGEHVQQLGLPVLMRDYVRFPKDEEKGLFIGTEDTLWLHLCLNFGLACGLPPEFFANSIGTVITDAAGLKD</sequence>
<dbReference type="Pfam" id="PF04326">
    <property type="entry name" value="SLFN_AlbA_2"/>
    <property type="match status" value="1"/>
</dbReference>
<organism evidence="2 3">
    <name type="scientific">Drouetiella hepatica Uher 2000/2452</name>
    <dbReference type="NCBI Taxonomy" id="904376"/>
    <lineage>
        <taxon>Bacteria</taxon>
        <taxon>Bacillati</taxon>
        <taxon>Cyanobacteriota</taxon>
        <taxon>Cyanophyceae</taxon>
        <taxon>Oculatellales</taxon>
        <taxon>Oculatellaceae</taxon>
        <taxon>Drouetiella</taxon>
    </lineage>
</organism>
<dbReference type="EMBL" id="JAHHHD010000028">
    <property type="protein sequence ID" value="MBW4660973.1"/>
    <property type="molecule type" value="Genomic_DNA"/>
</dbReference>
<feature type="domain" description="Schlafen AlbA-2" evidence="1">
    <location>
        <begin position="29"/>
        <end position="148"/>
    </location>
</feature>
<dbReference type="InterPro" id="IPR038461">
    <property type="entry name" value="Schlafen_AlbA_2_dom_sf"/>
</dbReference>
<name>A0A951QDZ3_9CYAN</name>
<keyword evidence="2" id="KW-0067">ATP-binding</keyword>
<dbReference type="Gene3D" id="3.30.950.30">
    <property type="entry name" value="Schlafen, AAA domain"/>
    <property type="match status" value="1"/>
</dbReference>
<evidence type="ECO:0000313" key="3">
    <source>
        <dbReference type="Proteomes" id="UP000757435"/>
    </source>
</evidence>
<evidence type="ECO:0000313" key="2">
    <source>
        <dbReference type="EMBL" id="MBW4660973.1"/>
    </source>
</evidence>
<protein>
    <submittedName>
        <fullName evidence="2">ATP-binding protein</fullName>
    </submittedName>
</protein>
<dbReference type="AlphaFoldDB" id="A0A951QDZ3"/>
<comment type="caution">
    <text evidence="2">The sequence shown here is derived from an EMBL/GenBank/DDBJ whole genome shotgun (WGS) entry which is preliminary data.</text>
</comment>
<evidence type="ECO:0000259" key="1">
    <source>
        <dbReference type="Pfam" id="PF04326"/>
    </source>
</evidence>
<reference evidence="2" key="2">
    <citation type="journal article" date="2022" name="Microbiol. Resour. Announc.">
        <title>Metagenome Sequencing to Explore Phylogenomics of Terrestrial Cyanobacteria.</title>
        <authorList>
            <person name="Ward R.D."/>
            <person name="Stajich J.E."/>
            <person name="Johansen J.R."/>
            <person name="Huntemann M."/>
            <person name="Clum A."/>
            <person name="Foster B."/>
            <person name="Foster B."/>
            <person name="Roux S."/>
            <person name="Palaniappan K."/>
            <person name="Varghese N."/>
            <person name="Mukherjee S."/>
            <person name="Reddy T.B.K."/>
            <person name="Daum C."/>
            <person name="Copeland A."/>
            <person name="Chen I.A."/>
            <person name="Ivanova N.N."/>
            <person name="Kyrpides N.C."/>
            <person name="Shapiro N."/>
            <person name="Eloe-Fadrosh E.A."/>
            <person name="Pietrasiak N."/>
        </authorList>
    </citation>
    <scope>NUCLEOTIDE SEQUENCE</scope>
    <source>
        <strain evidence="2">UHER 2000/2452</strain>
    </source>
</reference>
<dbReference type="InterPro" id="IPR007421">
    <property type="entry name" value="Schlafen_AlbA_2_dom"/>
</dbReference>
<reference evidence="2" key="1">
    <citation type="submission" date="2021-05" db="EMBL/GenBank/DDBJ databases">
        <authorList>
            <person name="Pietrasiak N."/>
            <person name="Ward R."/>
            <person name="Stajich J.E."/>
            <person name="Kurbessoian T."/>
        </authorList>
    </citation>
    <scope>NUCLEOTIDE SEQUENCE</scope>
    <source>
        <strain evidence="2">UHER 2000/2452</strain>
    </source>
</reference>
<gene>
    <name evidence="2" type="ORF">KME15_20040</name>
</gene>